<gene>
    <name evidence="3" type="ORF">I7I52_09423</name>
</gene>
<dbReference type="AlphaFoldDB" id="A0A8H7YZH1"/>
<keyword evidence="3" id="KW-0489">Methyltransferase</keyword>
<dbReference type="OrthoDB" id="412788at2759"/>
<organism evidence="3 4">
    <name type="scientific">Ajellomyces capsulatus</name>
    <name type="common">Darling's disease fungus</name>
    <name type="synonym">Histoplasma capsulatum</name>
    <dbReference type="NCBI Taxonomy" id="5037"/>
    <lineage>
        <taxon>Eukaryota</taxon>
        <taxon>Fungi</taxon>
        <taxon>Dikarya</taxon>
        <taxon>Ascomycota</taxon>
        <taxon>Pezizomycotina</taxon>
        <taxon>Eurotiomycetes</taxon>
        <taxon>Eurotiomycetidae</taxon>
        <taxon>Onygenales</taxon>
        <taxon>Ajellomycetaceae</taxon>
        <taxon>Histoplasma</taxon>
    </lineage>
</organism>
<comment type="caution">
    <text evidence="3">The sequence shown here is derived from an EMBL/GenBank/DDBJ whole genome shotgun (WGS) entry which is preliminary data.</text>
</comment>
<accession>A0A8H7YZH1</accession>
<dbReference type="PANTHER" id="PTHR34598:SF1">
    <property type="entry name" value="PUTATIVE (AFU_ORTHOLOGUE AFUA_3G13140)-RELATED"/>
    <property type="match status" value="1"/>
</dbReference>
<feature type="region of interest" description="Disordered" evidence="2">
    <location>
        <begin position="1"/>
        <end position="25"/>
    </location>
</feature>
<dbReference type="GO" id="GO:0008168">
    <property type="term" value="F:methyltransferase activity"/>
    <property type="evidence" value="ECO:0007669"/>
    <property type="project" value="UniProtKB-KW"/>
</dbReference>
<dbReference type="InterPro" id="IPR044053">
    <property type="entry name" value="AsaB-like"/>
</dbReference>
<dbReference type="PANTHER" id="PTHR34598">
    <property type="entry name" value="BLL6449 PROTEIN"/>
    <property type="match status" value="1"/>
</dbReference>
<evidence type="ECO:0000256" key="1">
    <source>
        <dbReference type="ARBA" id="ARBA00023604"/>
    </source>
</evidence>
<dbReference type="GO" id="GO:0016491">
    <property type="term" value="F:oxidoreductase activity"/>
    <property type="evidence" value="ECO:0007669"/>
    <property type="project" value="InterPro"/>
</dbReference>
<comment type="similarity">
    <text evidence="1">Belongs to the asaB hydroxylase/desaturase family.</text>
</comment>
<evidence type="ECO:0000313" key="3">
    <source>
        <dbReference type="EMBL" id="KAG5299198.1"/>
    </source>
</evidence>
<keyword evidence="3" id="KW-0808">Transferase</keyword>
<dbReference type="Proteomes" id="UP000670092">
    <property type="component" value="Unassembled WGS sequence"/>
</dbReference>
<name>A0A8H7YZH1_AJECA</name>
<evidence type="ECO:0000256" key="2">
    <source>
        <dbReference type="SAM" id="MobiDB-lite"/>
    </source>
</evidence>
<dbReference type="VEuPathDB" id="FungiDB:I7I52_09423"/>
<evidence type="ECO:0000313" key="4">
    <source>
        <dbReference type="Proteomes" id="UP000670092"/>
    </source>
</evidence>
<reference evidence="3 4" key="1">
    <citation type="submission" date="2021-01" db="EMBL/GenBank/DDBJ databases">
        <title>Chromosome-level genome assembly of a human fungal pathogen reveals clustering of transcriptionally co-regulated genes.</title>
        <authorList>
            <person name="Voorhies M."/>
            <person name="Cohen S."/>
            <person name="Shea T.P."/>
            <person name="Petrus S."/>
            <person name="Munoz J.F."/>
            <person name="Poplawski S."/>
            <person name="Goldman W.E."/>
            <person name="Michael T."/>
            <person name="Cuomo C.A."/>
            <person name="Sil A."/>
            <person name="Beyhan S."/>
        </authorList>
    </citation>
    <scope>NUCLEOTIDE SEQUENCE [LARGE SCALE GENOMIC DNA]</scope>
    <source>
        <strain evidence="3 4">G184AR</strain>
    </source>
</reference>
<proteinExistence type="inferred from homology"/>
<feature type="compositionally biased region" description="Low complexity" evidence="2">
    <location>
        <begin position="1"/>
        <end position="14"/>
    </location>
</feature>
<dbReference type="EMBL" id="JAEVHI010000002">
    <property type="protein sequence ID" value="KAG5299198.1"/>
    <property type="molecule type" value="Genomic_DNA"/>
</dbReference>
<protein>
    <submittedName>
        <fullName evidence="3">Methyltransferase</fullName>
    </submittedName>
</protein>
<dbReference type="NCBIfam" id="NF041278">
    <property type="entry name" value="CmcJ_NvfI_EfuI"/>
    <property type="match status" value="1"/>
</dbReference>
<dbReference type="GO" id="GO:0032259">
    <property type="term" value="P:methylation"/>
    <property type="evidence" value="ECO:0007669"/>
    <property type="project" value="UniProtKB-KW"/>
</dbReference>
<sequence length="292" mass="32723">MSSTATATVAQSSTHLSVSEKDTSYVPRGPVEAEISFSIPPSDGSRPYQYVETPQGEQTRNYHDDGHSVTITDIRHNESQFKLDYNAFEALGNIHSAAEPSFTDEENIKSVYYPEVERLILDNVPGANRVFIFDHTIRRSHSGAKRTPALKAHIDQTPASAEARVRYHLPEESEQLLKGRYRIINVWRPINGPVQAYPLAFAKATSVSDQDIMPVELRYPNRNGETAAIKYADGQEWHYWSGMTNDERLLLKCADSKDVPGKRVPHTAFVDPRTPAGAPERESIEVRTLVFG</sequence>